<feature type="region of interest" description="Disordered" evidence="1">
    <location>
        <begin position="258"/>
        <end position="287"/>
    </location>
</feature>
<name>A0A7W5GZM5_9GAMM</name>
<accession>A0A7W5GZM5</accession>
<dbReference type="AlphaFoldDB" id="A0A7W5GZM5"/>
<feature type="transmembrane region" description="Helical" evidence="2">
    <location>
        <begin position="14"/>
        <end position="36"/>
    </location>
</feature>
<evidence type="ECO:0000313" key="3">
    <source>
        <dbReference type="EMBL" id="MBB3185598.1"/>
    </source>
</evidence>
<evidence type="ECO:0000313" key="4">
    <source>
        <dbReference type="Proteomes" id="UP000563050"/>
    </source>
</evidence>
<dbReference type="EMBL" id="JACHXQ010000014">
    <property type="protein sequence ID" value="MBB3185598.1"/>
    <property type="molecule type" value="Genomic_DNA"/>
</dbReference>
<gene>
    <name evidence="3" type="ORF">FHR95_003188</name>
</gene>
<comment type="caution">
    <text evidence="3">The sequence shown here is derived from an EMBL/GenBank/DDBJ whole genome shotgun (WGS) entry which is preliminary data.</text>
</comment>
<keyword evidence="2" id="KW-1133">Transmembrane helix</keyword>
<proteinExistence type="predicted"/>
<keyword evidence="2" id="KW-0812">Transmembrane</keyword>
<organism evidence="3 4">
    <name type="scientific">Halomonas fontilapidosi</name>
    <dbReference type="NCBI Taxonomy" id="616675"/>
    <lineage>
        <taxon>Bacteria</taxon>
        <taxon>Pseudomonadati</taxon>
        <taxon>Pseudomonadota</taxon>
        <taxon>Gammaproteobacteria</taxon>
        <taxon>Oceanospirillales</taxon>
        <taxon>Halomonadaceae</taxon>
        <taxon>Halomonas</taxon>
    </lineage>
</organism>
<reference evidence="3 4" key="1">
    <citation type="submission" date="2020-08" db="EMBL/GenBank/DDBJ databases">
        <title>Genomic Encyclopedia of Type Strains, Phase III (KMG-III): the genomes of soil and plant-associated and newly described type strains.</title>
        <authorList>
            <person name="Whitman W."/>
        </authorList>
    </citation>
    <scope>NUCLEOTIDE SEQUENCE [LARGE SCALE GENOMIC DNA]</scope>
    <source>
        <strain evidence="3 4">CECT 7341</strain>
    </source>
</reference>
<evidence type="ECO:0000256" key="2">
    <source>
        <dbReference type="SAM" id="Phobius"/>
    </source>
</evidence>
<evidence type="ECO:0000256" key="1">
    <source>
        <dbReference type="SAM" id="MobiDB-lite"/>
    </source>
</evidence>
<protein>
    <submittedName>
        <fullName evidence="3">Uncharacterized protein</fullName>
    </submittedName>
</protein>
<dbReference type="Proteomes" id="UP000563050">
    <property type="component" value="Unassembled WGS sequence"/>
</dbReference>
<dbReference type="RefSeq" id="WP_183315111.1">
    <property type="nucleotide sequence ID" value="NZ_JACHXQ010000014.1"/>
</dbReference>
<keyword evidence="4" id="KW-1185">Reference proteome</keyword>
<sequence>MRYQDADTAGRRRLIGLMVTPVLLLALYLIVANALINARYTQTWLTENSDVSVSWAWGWSAFPGHLVLDTLDVAYDKPPVRLAVARAHLWISLMALLGRDLEVSRFSSQGLRHVSFDGHRLEGDGEISLSDLRLQEGLVSIQRLELGLEQASIRRGSAVLANDIRVVTDLQVAPFRLSQHQGLAAARFVSGQLSLDATAGAWDVFSPYLRQLDWLGLAGQGRLSGELSLERGVLAPGSELQLDSSSLLVELDEQRLLSPSEPSATDASPPREPASSTPDRHRLRGRGHVTGRVMEADEGPTMELVVSLDEMTMQRAGSADPFMNSQRFRLSARLPGADLADPSWRLAAARFEWKAARLPDVGALSAYLPSDGPLTLQRGSARLEGYLAYRDGLVEGNFHLAGDRVAITLAGRPLEGSMTLDLALPALDPQQPRIDLTGTRLEVTARATEDALPLTTEITLEKADLTSRAPLAELFGAKGHPPLDGRVVMRGRVARLDVLDDFLIDVVEGGLTLEGGGDLSASLQLAQGQIASGSRLAVTTESLEARLLGLEAWGRGSVIASWQQGQEGSSARLEANLEETRVARTADGGLLMQDARLALTADSDTHELGASLANPRLSVSWQGANMPDVAVLQAYLPATLPATLHSGQAATQGRMEVVGGVARGQLEISGQRITGRLLDRDVEGELALDLQVQEANLASRQLDLSGSRLSMQATTTASARPLQTRIVAHEARLGPLPMPGEQGPAAALDGALVMEGQVANLGILDSFLPSAHGLTLDGSGLFRAALYLADDQLSPGSQFQVETDDVAVGFLDFMAHGQGRLEAEIDGEQQTPGARLTLTLPRFSLNRVGEEQAYVTGRHFSLETRTAHLELDTDAHSLQNVTTHIRLPIAEVDDLSRYNAYLPEDAGLALLGGRAGLEVDLQLEGLQARGDLTLQAFDTAIRFGEQHLDGDLRLDIRLRDGDLLSRRFDASGSQLRLDNIQRRDEQTRGEAGWWARLDIKEGHLAWERPLQMDARLDLAMRDSGLLARLFLSRAREWEWLGRRLTVRDIHGSARLHIDANSLQLSDARLTGGPLKMRADLTFRDEAPTGSLYARLGLLAAAVSLEEGQPEVRLLRPRQWYERQRASSEEQSDALEDVTVNQWQEALDTLGVPDLNRD</sequence>
<keyword evidence="2" id="KW-0472">Membrane</keyword>